<protein>
    <submittedName>
        <fullName evidence="1">Uncharacterized protein</fullName>
    </submittedName>
</protein>
<sequence>DKPHYKNGIEKLEGRYKQCTTLETNYVE</sequence>
<keyword evidence="3" id="KW-1185">Reference proteome</keyword>
<name>A0A834M333_RHYFE</name>
<evidence type="ECO:0000313" key="3">
    <source>
        <dbReference type="Proteomes" id="UP000625711"/>
    </source>
</evidence>
<accession>A0A834M333</accession>
<evidence type="ECO:0000313" key="2">
    <source>
        <dbReference type="EMBL" id="KAF7263600.1"/>
    </source>
</evidence>
<evidence type="ECO:0000313" key="1">
    <source>
        <dbReference type="EMBL" id="KAF7263324.1"/>
    </source>
</evidence>
<dbReference type="AlphaFoldDB" id="A0A834M333"/>
<dbReference type="Proteomes" id="UP000625711">
    <property type="component" value="Unassembled WGS sequence"/>
</dbReference>
<comment type="caution">
    <text evidence="1">The sequence shown here is derived from an EMBL/GenBank/DDBJ whole genome shotgun (WGS) entry which is preliminary data.</text>
</comment>
<gene>
    <name evidence="2" type="ORF">GWI33_001658</name>
    <name evidence="1" type="ORF">GWI33_002914</name>
</gene>
<dbReference type="EMBL" id="JAACXV010020552">
    <property type="protein sequence ID" value="KAF7263600.1"/>
    <property type="molecule type" value="Genomic_DNA"/>
</dbReference>
<feature type="non-terminal residue" evidence="1">
    <location>
        <position position="1"/>
    </location>
</feature>
<reference evidence="1" key="1">
    <citation type="submission" date="2020-08" db="EMBL/GenBank/DDBJ databases">
        <title>Genome sequencing and assembly of the red palm weevil Rhynchophorus ferrugineus.</title>
        <authorList>
            <person name="Dias G.B."/>
            <person name="Bergman C.M."/>
            <person name="Manee M."/>
        </authorList>
    </citation>
    <scope>NUCLEOTIDE SEQUENCE</scope>
    <source>
        <strain evidence="1">AA-2017</strain>
        <tissue evidence="1">Whole larva</tissue>
    </source>
</reference>
<dbReference type="EMBL" id="JAACXV010022222">
    <property type="protein sequence ID" value="KAF7263324.1"/>
    <property type="molecule type" value="Genomic_DNA"/>
</dbReference>
<proteinExistence type="predicted"/>
<organism evidence="1 3">
    <name type="scientific">Rhynchophorus ferrugineus</name>
    <name type="common">Red palm weevil</name>
    <name type="synonym">Curculio ferrugineus</name>
    <dbReference type="NCBI Taxonomy" id="354439"/>
    <lineage>
        <taxon>Eukaryota</taxon>
        <taxon>Metazoa</taxon>
        <taxon>Ecdysozoa</taxon>
        <taxon>Arthropoda</taxon>
        <taxon>Hexapoda</taxon>
        <taxon>Insecta</taxon>
        <taxon>Pterygota</taxon>
        <taxon>Neoptera</taxon>
        <taxon>Endopterygota</taxon>
        <taxon>Coleoptera</taxon>
        <taxon>Polyphaga</taxon>
        <taxon>Cucujiformia</taxon>
        <taxon>Curculionidae</taxon>
        <taxon>Dryophthorinae</taxon>
        <taxon>Rhynchophorus</taxon>
    </lineage>
</organism>